<reference evidence="3" key="1">
    <citation type="submission" date="2018-02" db="EMBL/GenBank/DDBJ databases">
        <authorList>
            <person name="Hausmann B."/>
        </authorList>
    </citation>
    <scope>NUCLEOTIDE SEQUENCE [LARGE SCALE GENOMIC DNA]</scope>
    <source>
        <strain evidence="3">Peat soil MAG SbF1</strain>
    </source>
</reference>
<dbReference type="Gene3D" id="3.40.50.2000">
    <property type="entry name" value="Glycogen Phosphorylase B"/>
    <property type="match status" value="2"/>
</dbReference>
<proteinExistence type="predicted"/>
<feature type="domain" description="Glycosyl transferase family 1" evidence="1">
    <location>
        <begin position="59"/>
        <end position="219"/>
    </location>
</feature>
<evidence type="ECO:0000313" key="3">
    <source>
        <dbReference type="Proteomes" id="UP000238916"/>
    </source>
</evidence>
<organism evidence="2 3">
    <name type="scientific">Candidatus Desulfosporosinus infrequens</name>
    <dbReference type="NCBI Taxonomy" id="2043169"/>
    <lineage>
        <taxon>Bacteria</taxon>
        <taxon>Bacillati</taxon>
        <taxon>Bacillota</taxon>
        <taxon>Clostridia</taxon>
        <taxon>Eubacteriales</taxon>
        <taxon>Desulfitobacteriaceae</taxon>
        <taxon>Desulfosporosinus</taxon>
    </lineage>
</organism>
<dbReference type="GO" id="GO:0016757">
    <property type="term" value="F:glycosyltransferase activity"/>
    <property type="evidence" value="ECO:0007669"/>
    <property type="project" value="InterPro"/>
</dbReference>
<gene>
    <name evidence="2" type="ORF">SBF1_6040003</name>
</gene>
<dbReference type="PANTHER" id="PTHR45947">
    <property type="entry name" value="SULFOQUINOVOSYL TRANSFERASE SQD2"/>
    <property type="match status" value="1"/>
</dbReference>
<dbReference type="Proteomes" id="UP000238916">
    <property type="component" value="Unassembled WGS sequence"/>
</dbReference>
<keyword evidence="2" id="KW-0808">Transferase</keyword>
<dbReference type="PANTHER" id="PTHR45947:SF3">
    <property type="entry name" value="SULFOQUINOVOSYL TRANSFERASE SQD2"/>
    <property type="match status" value="1"/>
</dbReference>
<accession>A0A2U3LLF3</accession>
<dbReference type="AlphaFoldDB" id="A0A2U3LLF3"/>
<name>A0A2U3LLF3_9FIRM</name>
<dbReference type="InterPro" id="IPR050194">
    <property type="entry name" value="Glycosyltransferase_grp1"/>
</dbReference>
<dbReference type="Pfam" id="PF00534">
    <property type="entry name" value="Glycos_transf_1"/>
    <property type="match status" value="1"/>
</dbReference>
<dbReference type="SUPFAM" id="SSF53756">
    <property type="entry name" value="UDP-Glycosyltransferase/glycogen phosphorylase"/>
    <property type="match status" value="1"/>
</dbReference>
<evidence type="ECO:0000259" key="1">
    <source>
        <dbReference type="Pfam" id="PF00534"/>
    </source>
</evidence>
<dbReference type="InterPro" id="IPR001296">
    <property type="entry name" value="Glyco_trans_1"/>
</dbReference>
<sequence length="252" mass="28144">MKGIVWGLFKWFHGFSELNFCPSHDTWQVLESKGIENLRIWSRGIDTSAFNPNYKNLNIRADLNAEDKTIFLYVGRLAPEKDLDILMESIDIVNSSHVDKVQFILVGDGPYAQQMKEHSFDNVEFTGYLKGRELSAMYASSDVFVFPSSTETFGNVVLEAMASGLPVIAVNSGGVKENVIHNFNGLMCPPRDAISLATAIIKLAEEKQFIESLTANAREHVATKSWSYVFDQLVSDYCSVLAKTRSKLSQTA</sequence>
<dbReference type="EMBL" id="OMOF01000562">
    <property type="protein sequence ID" value="SPF52690.1"/>
    <property type="molecule type" value="Genomic_DNA"/>
</dbReference>
<evidence type="ECO:0000313" key="2">
    <source>
        <dbReference type="EMBL" id="SPF52690.1"/>
    </source>
</evidence>
<protein>
    <submittedName>
        <fullName evidence="2">Glycosyl transferases group 1 family protein</fullName>
    </submittedName>
</protein>